<reference evidence="2 3" key="1">
    <citation type="journal article" date="2013" name="BMC Genomics">
        <title>Reconstruction of the lipid metabolism for the microalga Monoraphidium neglectum from its genome sequence reveals characteristics suitable for biofuel production.</title>
        <authorList>
            <person name="Bogen C."/>
            <person name="Al-Dilaimi A."/>
            <person name="Albersmeier A."/>
            <person name="Wichmann J."/>
            <person name="Grundmann M."/>
            <person name="Rupp O."/>
            <person name="Lauersen K.J."/>
            <person name="Blifernez-Klassen O."/>
            <person name="Kalinowski J."/>
            <person name="Goesmann A."/>
            <person name="Mussgnug J.H."/>
            <person name="Kruse O."/>
        </authorList>
    </citation>
    <scope>NUCLEOTIDE SEQUENCE [LARGE SCALE GENOMIC DNA]</scope>
    <source>
        <strain evidence="2 3">SAG 48.87</strain>
    </source>
</reference>
<feature type="compositionally biased region" description="Low complexity" evidence="1">
    <location>
        <begin position="1186"/>
        <end position="1198"/>
    </location>
</feature>
<feature type="compositionally biased region" description="Low complexity" evidence="1">
    <location>
        <begin position="691"/>
        <end position="703"/>
    </location>
</feature>
<dbReference type="EMBL" id="KK101185">
    <property type="protein sequence ID" value="KIZ01844.1"/>
    <property type="molecule type" value="Genomic_DNA"/>
</dbReference>
<name>A0A0D2L3S1_9CHLO</name>
<gene>
    <name evidence="2" type="ORF">MNEG_6121</name>
</gene>
<dbReference type="RefSeq" id="XP_013900863.1">
    <property type="nucleotide sequence ID" value="XM_014045409.1"/>
</dbReference>
<dbReference type="KEGG" id="mng:MNEG_6121"/>
<organism evidence="2 3">
    <name type="scientific">Monoraphidium neglectum</name>
    <dbReference type="NCBI Taxonomy" id="145388"/>
    <lineage>
        <taxon>Eukaryota</taxon>
        <taxon>Viridiplantae</taxon>
        <taxon>Chlorophyta</taxon>
        <taxon>core chlorophytes</taxon>
        <taxon>Chlorophyceae</taxon>
        <taxon>CS clade</taxon>
        <taxon>Sphaeropleales</taxon>
        <taxon>Selenastraceae</taxon>
        <taxon>Monoraphidium</taxon>
    </lineage>
</organism>
<keyword evidence="3" id="KW-1185">Reference proteome</keyword>
<evidence type="ECO:0000256" key="1">
    <source>
        <dbReference type="SAM" id="MobiDB-lite"/>
    </source>
</evidence>
<dbReference type="Proteomes" id="UP000054498">
    <property type="component" value="Unassembled WGS sequence"/>
</dbReference>
<feature type="region of interest" description="Disordered" evidence="1">
    <location>
        <begin position="1171"/>
        <end position="1198"/>
    </location>
</feature>
<dbReference type="OrthoDB" id="10692328at2759"/>
<feature type="region of interest" description="Disordered" evidence="1">
    <location>
        <begin position="687"/>
        <end position="720"/>
    </location>
</feature>
<feature type="region of interest" description="Disordered" evidence="1">
    <location>
        <begin position="876"/>
        <end position="904"/>
    </location>
</feature>
<evidence type="ECO:0000313" key="3">
    <source>
        <dbReference type="Proteomes" id="UP000054498"/>
    </source>
</evidence>
<accession>A0A0D2L3S1</accession>
<feature type="compositionally biased region" description="Low complexity" evidence="1">
    <location>
        <begin position="876"/>
        <end position="887"/>
    </location>
</feature>
<proteinExistence type="predicted"/>
<feature type="non-terminal residue" evidence="2">
    <location>
        <position position="1402"/>
    </location>
</feature>
<sequence length="1402" mass="143486">MARRGDGALVLQQDGSAAWQGVQILGSSASADRQPIDKAIDSCSTLGHLEALLARDPEALSAADVALALWRAVTIARGSRLRSAAWGGGASAASGAAAAAEAAACHRIAHSCLQLLLLQRPQDIAPRQLSNVARSLGMLCGPDLTARAARGAAATATAVRQPAPAVMLPGVSAGDDPRAAAAGTFLRAPPGAAAQRLQQLLSATDPHAPLLQLLEAAAPCWEAAAAAGAAAAVATDAGAAGSAASPSAAAAGVAPGAAVARQRAAWLHPQSAVDMAYGLSLMGVQPPPAFCRALVAASAPLLPRMNPKQLSLLAYSLARLGVVPGAAWAACWAAAVARGAGRFGPQDVANSLWAVATMRRTAAAAAAAVAVAAEEEQEAGPLGVAAEEEGTYAALGPLLSRALEVSKDMTAQGLANSLWAAAVAGRRVDASWLAALLQCCASRHRELRPQEGANALWAAATLLLRERTAQAAAAAAEDGAPLPTAALSPPSSPQQQLLALEERTAALRDALLPLAPRFGPLDWCNVLWAGGALGLGLPPAWQEALWLGSTRQLRAWGPQSLAVALWALARAGVAPARGWIAMFEAATLAAAGRFQGRELAMVAWSAARLRLSLSPHWWERLWPASAARMLPRAGGALGGAHARHAAVVLQAAAALGCAPPEWWLAAALGGMATAAEARQLGRGRWQETGQHYHQQQRGPLQQQQHREVQDDSASFVDGDGSSSEVLQRAAELGGPFKADTRDAARMLASVARLRRPGALSGGGGGLEGGEAGGSAAALVGWLADGAWALPRGAAVPALCALPELMPALPPPLRRRATAQLVARCGALAAWPAQVLHALSRLQPRCPPGGPRAQQELFWSDIREATQQQRAERLRLRPGAAARKAAAADAEREEWEERDGRDADGTARGARAHLLRRLDQALCNTASGLTLETMLAAALALLRLRHRPSRQLASALVAAAASGAGDGGGGAALQQLLPVLLLALGRLGCGGAAAGGDVARLLALGEAQCGAWSGPQLAAAGEGVARLVAGGDGALLARGDASTGADDSASDAAAPAAAVRAALRPWLRSWLATSRAAMAAGAMAPDDVARCAAAVARLRVPPGDAWLRAALAATAGRLGEVGGAGGLARLATALCRAGAAPGPAWLEELSAAALAAAAAEVGAAGQGVPLGQQQELQQHQQRKQQERQQQQQQQRQQWQEEPALGAAALSLEPVHVGLLALALHRWGWHPGADTSAALLHACAPRLARHPSSRLQLALTLLAAARWAPPRDWLDAARGRAEAAAARGAYSEQQHDKVLWALMVLSGERVVCAGDEQHSSMRAPHSRCGAARAVAALPALLLLLAWVWVQPAAAQSRLFNSTTRVIKLADLPGCKLAATPKAPGALQGGLSTSCVVQGFVGPDE</sequence>
<protein>
    <submittedName>
        <fullName evidence="2">Uncharacterized protein</fullName>
    </submittedName>
</protein>
<dbReference type="GeneID" id="25738997"/>
<evidence type="ECO:0000313" key="2">
    <source>
        <dbReference type="EMBL" id="KIZ01844.1"/>
    </source>
</evidence>